<feature type="compositionally biased region" description="Low complexity" evidence="1">
    <location>
        <begin position="85"/>
        <end position="99"/>
    </location>
</feature>
<keyword evidence="3" id="KW-1185">Reference proteome</keyword>
<name>A0ABT6CHX8_9SPHN</name>
<proteinExistence type="predicted"/>
<dbReference type="Proteomes" id="UP001222770">
    <property type="component" value="Unassembled WGS sequence"/>
</dbReference>
<feature type="region of interest" description="Disordered" evidence="1">
    <location>
        <begin position="31"/>
        <end position="107"/>
    </location>
</feature>
<feature type="compositionally biased region" description="Basic and acidic residues" evidence="1">
    <location>
        <begin position="69"/>
        <end position="84"/>
    </location>
</feature>
<gene>
    <name evidence="2" type="ORF">POM99_07875</name>
</gene>
<comment type="caution">
    <text evidence="2">The sequence shown here is derived from an EMBL/GenBank/DDBJ whole genome shotgun (WGS) entry which is preliminary data.</text>
</comment>
<evidence type="ECO:0000256" key="1">
    <source>
        <dbReference type="SAM" id="MobiDB-lite"/>
    </source>
</evidence>
<dbReference type="RefSeq" id="WP_277276479.1">
    <property type="nucleotide sequence ID" value="NZ_JAROCY010000006.1"/>
</dbReference>
<accession>A0ABT6CHX8</accession>
<organism evidence="2 3">
    <name type="scientific">Novosphingobium cyanobacteriorum</name>
    <dbReference type="NCBI Taxonomy" id="3024215"/>
    <lineage>
        <taxon>Bacteria</taxon>
        <taxon>Pseudomonadati</taxon>
        <taxon>Pseudomonadota</taxon>
        <taxon>Alphaproteobacteria</taxon>
        <taxon>Sphingomonadales</taxon>
        <taxon>Sphingomonadaceae</taxon>
        <taxon>Novosphingobium</taxon>
    </lineage>
</organism>
<protein>
    <submittedName>
        <fullName evidence="2">Uncharacterized protein</fullName>
    </submittedName>
</protein>
<evidence type="ECO:0000313" key="3">
    <source>
        <dbReference type="Proteomes" id="UP001222770"/>
    </source>
</evidence>
<sequence length="107" mass="11680">MYAQLFRNRLFALAWVLLMLGGALLIATRSLSGGLSPDEPEQAVTGQDRFSQWAAQEPPAPPADEAEEAQGRKVEVRIYHDRPADTANDPDAPDQGPDQPESPDQNP</sequence>
<evidence type="ECO:0000313" key="2">
    <source>
        <dbReference type="EMBL" id="MDF8333113.1"/>
    </source>
</evidence>
<dbReference type="EMBL" id="JAROCY010000006">
    <property type="protein sequence ID" value="MDF8333113.1"/>
    <property type="molecule type" value="Genomic_DNA"/>
</dbReference>
<reference evidence="2 3" key="1">
    <citation type="submission" date="2023-03" db="EMBL/GenBank/DDBJ databases">
        <title>Novosphingobium cyanobacteriorum sp. nov., isolated from a eutrophic reservoir during the Microcystis bloom period.</title>
        <authorList>
            <person name="Kang M."/>
            <person name="Le V."/>
            <person name="Ko S.-R."/>
            <person name="Lee S.-A."/>
            <person name="Ahn C.-Y."/>
        </authorList>
    </citation>
    <scope>NUCLEOTIDE SEQUENCE [LARGE SCALE GENOMIC DNA]</scope>
    <source>
        <strain evidence="2 3">HBC54</strain>
    </source>
</reference>